<comment type="caution">
    <text evidence="2">The sequence shown here is derived from an EMBL/GenBank/DDBJ whole genome shotgun (WGS) entry which is preliminary data.</text>
</comment>
<name>A0A1R2BMQ9_9CILI</name>
<reference evidence="2 3" key="1">
    <citation type="submission" date="2016-11" db="EMBL/GenBank/DDBJ databases">
        <title>The macronuclear genome of Stentor coeruleus: a giant cell with tiny introns.</title>
        <authorList>
            <person name="Slabodnick M."/>
            <person name="Ruby J.G."/>
            <person name="Reiff S.B."/>
            <person name="Swart E.C."/>
            <person name="Gosai S."/>
            <person name="Prabakaran S."/>
            <person name="Witkowska E."/>
            <person name="Larue G.E."/>
            <person name="Fisher S."/>
            <person name="Freeman R.M."/>
            <person name="Gunawardena J."/>
            <person name="Chu W."/>
            <person name="Stover N.A."/>
            <person name="Gregory B.D."/>
            <person name="Nowacki M."/>
            <person name="Derisi J."/>
            <person name="Roy S.W."/>
            <person name="Marshall W.F."/>
            <person name="Sood P."/>
        </authorList>
    </citation>
    <scope>NUCLEOTIDE SEQUENCE [LARGE SCALE GENOMIC DNA]</scope>
    <source>
        <strain evidence="2">WM001</strain>
    </source>
</reference>
<organism evidence="2 3">
    <name type="scientific">Stentor coeruleus</name>
    <dbReference type="NCBI Taxonomy" id="5963"/>
    <lineage>
        <taxon>Eukaryota</taxon>
        <taxon>Sar</taxon>
        <taxon>Alveolata</taxon>
        <taxon>Ciliophora</taxon>
        <taxon>Postciliodesmatophora</taxon>
        <taxon>Heterotrichea</taxon>
        <taxon>Heterotrichida</taxon>
        <taxon>Stentoridae</taxon>
        <taxon>Stentor</taxon>
    </lineage>
</organism>
<keyword evidence="3" id="KW-1185">Reference proteome</keyword>
<dbReference type="AlphaFoldDB" id="A0A1R2BMQ9"/>
<sequence>MSEKNLAEIIATNIPKKYQIELSHEGESKLLKFNSIANFVVISEKPICYKILNSTNEIENNGTFDVFMNLRHLNNEEILEIQPFRLIVNLETLNGKIILDIIMSVNKETRKKIVELKEEALKQIVQNMSKFQDFENRKSDILRITVLSIKSLKKEDYSICFSHNRKKEAVKIKETVWFELNRKNSIRYKILLGDQIVEKGKVSIFDALLFICQYNKDSSSLNLIFKEKNQHTELTFELSISLVKKSVKKQKKYIQSEEYENKNVKENLVDKEVCQEEVKIEQISLRDDEKIQGTEGNLNIMILQDSYTASSNTGEINQLKSIGSDLKNKMPEIIENNKMHELIENVKSPKPTGDNKKSEPLEGNKKSSCLIF</sequence>
<dbReference type="EMBL" id="MPUH01000543">
    <property type="protein sequence ID" value="OMJ78026.1"/>
    <property type="molecule type" value="Genomic_DNA"/>
</dbReference>
<proteinExistence type="predicted"/>
<feature type="region of interest" description="Disordered" evidence="1">
    <location>
        <begin position="345"/>
        <end position="372"/>
    </location>
</feature>
<feature type="compositionally biased region" description="Basic and acidic residues" evidence="1">
    <location>
        <begin position="353"/>
        <end position="365"/>
    </location>
</feature>
<gene>
    <name evidence="2" type="ORF">SteCoe_22269</name>
</gene>
<evidence type="ECO:0000313" key="3">
    <source>
        <dbReference type="Proteomes" id="UP000187209"/>
    </source>
</evidence>
<evidence type="ECO:0000256" key="1">
    <source>
        <dbReference type="SAM" id="MobiDB-lite"/>
    </source>
</evidence>
<evidence type="ECO:0000313" key="2">
    <source>
        <dbReference type="EMBL" id="OMJ78026.1"/>
    </source>
</evidence>
<dbReference type="Proteomes" id="UP000187209">
    <property type="component" value="Unassembled WGS sequence"/>
</dbReference>
<accession>A0A1R2BMQ9</accession>
<protein>
    <submittedName>
        <fullName evidence="2">Uncharacterized protein</fullName>
    </submittedName>
</protein>